<evidence type="ECO:0000313" key="2">
    <source>
        <dbReference type="Proteomes" id="UP001370490"/>
    </source>
</evidence>
<gene>
    <name evidence="1" type="ORF">RJ641_035663</name>
</gene>
<protein>
    <submittedName>
        <fullName evidence="1">Uncharacterized protein</fullName>
    </submittedName>
</protein>
<reference evidence="1 2" key="1">
    <citation type="submission" date="2023-12" db="EMBL/GenBank/DDBJ databases">
        <title>A high-quality genome assembly for Dillenia turbinata (Dilleniales).</title>
        <authorList>
            <person name="Chanderbali A."/>
        </authorList>
    </citation>
    <scope>NUCLEOTIDE SEQUENCE [LARGE SCALE GENOMIC DNA]</scope>
    <source>
        <strain evidence="1">LSX21</strain>
        <tissue evidence="1">Leaf</tissue>
    </source>
</reference>
<proteinExistence type="predicted"/>
<dbReference type="Proteomes" id="UP001370490">
    <property type="component" value="Unassembled WGS sequence"/>
</dbReference>
<accession>A0AAN8ZIR1</accession>
<dbReference type="EMBL" id="JBAMMX010000008">
    <property type="protein sequence ID" value="KAK6935508.1"/>
    <property type="molecule type" value="Genomic_DNA"/>
</dbReference>
<keyword evidence="2" id="KW-1185">Reference proteome</keyword>
<comment type="caution">
    <text evidence="1">The sequence shown here is derived from an EMBL/GenBank/DDBJ whole genome shotgun (WGS) entry which is preliminary data.</text>
</comment>
<name>A0AAN8ZIR1_9MAGN</name>
<evidence type="ECO:0000313" key="1">
    <source>
        <dbReference type="EMBL" id="KAK6935508.1"/>
    </source>
</evidence>
<organism evidence="1 2">
    <name type="scientific">Dillenia turbinata</name>
    <dbReference type="NCBI Taxonomy" id="194707"/>
    <lineage>
        <taxon>Eukaryota</taxon>
        <taxon>Viridiplantae</taxon>
        <taxon>Streptophyta</taxon>
        <taxon>Embryophyta</taxon>
        <taxon>Tracheophyta</taxon>
        <taxon>Spermatophyta</taxon>
        <taxon>Magnoliopsida</taxon>
        <taxon>eudicotyledons</taxon>
        <taxon>Gunneridae</taxon>
        <taxon>Pentapetalae</taxon>
        <taxon>Dilleniales</taxon>
        <taxon>Dilleniaceae</taxon>
        <taxon>Dillenia</taxon>
    </lineage>
</organism>
<sequence length="87" mass="10029">MASSAKHQPDDDFHINKVYSDLGLRWKNMLQKALRTVEIITFDYPFFCPDFVNISGGKRKALHKAEKLVKFHSDIARNAIAKDPIIR</sequence>
<dbReference type="AlphaFoldDB" id="A0AAN8ZIR1"/>